<dbReference type="HOGENOM" id="CLU_2264641_0_0_1"/>
<sequence length="103" mass="11449">MKTKCPLWEGAPHHAWVPNPDKIVPPPMQESGEYSVLDLAQNPMVSIASTETVQIKQILWVDSKGQEVKAFTNVPYPMMMIMMQEGRARRGGKDHGSDDGNGE</sequence>
<organism evidence="1 2">
    <name type="scientific">Penicillium oxalicum (strain 114-2 / CGMCC 5302)</name>
    <name type="common">Penicillium decumbens</name>
    <dbReference type="NCBI Taxonomy" id="933388"/>
    <lineage>
        <taxon>Eukaryota</taxon>
        <taxon>Fungi</taxon>
        <taxon>Dikarya</taxon>
        <taxon>Ascomycota</taxon>
        <taxon>Pezizomycotina</taxon>
        <taxon>Eurotiomycetes</taxon>
        <taxon>Eurotiomycetidae</taxon>
        <taxon>Eurotiales</taxon>
        <taxon>Aspergillaceae</taxon>
        <taxon>Penicillium</taxon>
    </lineage>
</organism>
<evidence type="ECO:0000313" key="1">
    <source>
        <dbReference type="EMBL" id="EPS27759.1"/>
    </source>
</evidence>
<keyword evidence="2" id="KW-1185">Reference proteome</keyword>
<name>S7ZBZ1_PENO1</name>
<protein>
    <submittedName>
        <fullName evidence="1">Uncharacterized protein</fullName>
    </submittedName>
</protein>
<reference evidence="1 2" key="1">
    <citation type="journal article" date="2013" name="PLoS ONE">
        <title>Genomic and secretomic analyses reveal unique features of the lignocellulolytic enzyme system of Penicillium decumbens.</title>
        <authorList>
            <person name="Liu G."/>
            <person name="Zhang L."/>
            <person name="Wei X."/>
            <person name="Zou G."/>
            <person name="Qin Y."/>
            <person name="Ma L."/>
            <person name="Li J."/>
            <person name="Zheng H."/>
            <person name="Wang S."/>
            <person name="Wang C."/>
            <person name="Xun L."/>
            <person name="Zhao G.-P."/>
            <person name="Zhou Z."/>
            <person name="Qu Y."/>
        </authorList>
    </citation>
    <scope>NUCLEOTIDE SEQUENCE [LARGE SCALE GENOMIC DNA]</scope>
    <source>
        <strain evidence="2">114-2 / CGMCC 5302</strain>
    </source>
</reference>
<dbReference type="EMBL" id="KB644410">
    <property type="protein sequence ID" value="EPS27759.1"/>
    <property type="molecule type" value="Genomic_DNA"/>
</dbReference>
<dbReference type="AlphaFoldDB" id="S7ZBZ1"/>
<dbReference type="Proteomes" id="UP000019376">
    <property type="component" value="Unassembled WGS sequence"/>
</dbReference>
<proteinExistence type="predicted"/>
<accession>S7ZBZ1</accession>
<gene>
    <name evidence="1" type="ORF">PDE_02703</name>
</gene>
<evidence type="ECO:0000313" key="2">
    <source>
        <dbReference type="Proteomes" id="UP000019376"/>
    </source>
</evidence>